<keyword evidence="2" id="KW-1185">Reference proteome</keyword>
<evidence type="ECO:0000313" key="1">
    <source>
        <dbReference type="EMBL" id="MBE9255633.1"/>
    </source>
</evidence>
<dbReference type="Proteomes" id="UP000658720">
    <property type="component" value="Unassembled WGS sequence"/>
</dbReference>
<proteinExistence type="predicted"/>
<keyword evidence="1" id="KW-0489">Methyltransferase</keyword>
<dbReference type="SUPFAM" id="SSF53335">
    <property type="entry name" value="S-adenosyl-L-methionine-dependent methyltransferases"/>
    <property type="match status" value="1"/>
</dbReference>
<sequence>MPNPSFLPPETDHQRLQEIWEDSLAMQYLMPLAGNYLPWSGYALRPSGLVQILNTILIRKHLSIVECGGGVSTLYIARLFRRNGLQGKLHCIENNLDWLNLLQDALAREELTTYVQLIHAPLEPCELALDNGEWYDRQKIRHQLPASKTIDCLLVDGPPAYREDIQYSRFPAVPFFQSQLAPHSTIILDDINRRGEQEVLTRWQTLLNVSFDPSIGNVAIAHL</sequence>
<protein>
    <submittedName>
        <fullName evidence="1">Class I SAM-dependent methyltransferase</fullName>
    </submittedName>
</protein>
<dbReference type="Gene3D" id="3.40.50.150">
    <property type="entry name" value="Vaccinia Virus protein VP39"/>
    <property type="match status" value="1"/>
</dbReference>
<reference evidence="1 2" key="1">
    <citation type="submission" date="2020-10" db="EMBL/GenBank/DDBJ databases">
        <authorList>
            <person name="Castelo-Branco R."/>
            <person name="Eusebio N."/>
            <person name="Adriana R."/>
            <person name="Vieira A."/>
            <person name="Brugerolle De Fraissinette N."/>
            <person name="Rezende De Castro R."/>
            <person name="Schneider M.P."/>
            <person name="Vasconcelos V."/>
            <person name="Leao P.N."/>
        </authorList>
    </citation>
    <scope>NUCLEOTIDE SEQUENCE [LARGE SCALE GENOMIC DNA]</scope>
    <source>
        <strain evidence="1 2">LEGE 00031</strain>
    </source>
</reference>
<organism evidence="1 2">
    <name type="scientific">Synechocystis salina LEGE 00031</name>
    <dbReference type="NCBI Taxonomy" id="1828736"/>
    <lineage>
        <taxon>Bacteria</taxon>
        <taxon>Bacillati</taxon>
        <taxon>Cyanobacteriota</taxon>
        <taxon>Cyanophyceae</taxon>
        <taxon>Synechococcales</taxon>
        <taxon>Merismopediaceae</taxon>
        <taxon>Synechocystis</taxon>
    </lineage>
</organism>
<dbReference type="GO" id="GO:0032259">
    <property type="term" value="P:methylation"/>
    <property type="evidence" value="ECO:0007669"/>
    <property type="project" value="UniProtKB-KW"/>
</dbReference>
<keyword evidence="1" id="KW-0808">Transferase</keyword>
<name>A0ABR9VXM1_9SYNC</name>
<evidence type="ECO:0000313" key="2">
    <source>
        <dbReference type="Proteomes" id="UP000658720"/>
    </source>
</evidence>
<dbReference type="GO" id="GO:0008168">
    <property type="term" value="F:methyltransferase activity"/>
    <property type="evidence" value="ECO:0007669"/>
    <property type="project" value="UniProtKB-KW"/>
</dbReference>
<dbReference type="InterPro" id="IPR029063">
    <property type="entry name" value="SAM-dependent_MTases_sf"/>
</dbReference>
<accession>A0ABR9VXM1</accession>
<comment type="caution">
    <text evidence="1">The sequence shown here is derived from an EMBL/GenBank/DDBJ whole genome shotgun (WGS) entry which is preliminary data.</text>
</comment>
<gene>
    <name evidence="1" type="ORF">IQ217_17695</name>
</gene>
<dbReference type="RefSeq" id="WP_194021118.1">
    <property type="nucleotide sequence ID" value="NZ_JADEVV010000075.1"/>
</dbReference>
<dbReference type="EMBL" id="JADEVV010000075">
    <property type="protein sequence ID" value="MBE9255633.1"/>
    <property type="molecule type" value="Genomic_DNA"/>
</dbReference>
<dbReference type="Pfam" id="PF13578">
    <property type="entry name" value="Methyltransf_24"/>
    <property type="match status" value="1"/>
</dbReference>